<dbReference type="Pfam" id="PF00069">
    <property type="entry name" value="Pkinase"/>
    <property type="match status" value="1"/>
</dbReference>
<protein>
    <submittedName>
        <fullName evidence="9">CYFA0S12e01464g1_1</fullName>
    </submittedName>
    <submittedName>
        <fullName evidence="10">Dual specificity protein kinase pom1</fullName>
    </submittedName>
</protein>
<feature type="compositionally biased region" description="Basic and acidic residues" evidence="7">
    <location>
        <begin position="1"/>
        <end position="12"/>
    </location>
</feature>
<gene>
    <name evidence="10" type="ORF">BON22_5358</name>
    <name evidence="9" type="ORF">CYFA0S_12e01464g</name>
</gene>
<dbReference type="PANTHER" id="PTHR24058:SF22">
    <property type="entry name" value="DUAL SPECIFICITY TYROSINE-PHOSPHORYLATION-REGULATED KINASE 4"/>
    <property type="match status" value="1"/>
</dbReference>
<organism evidence="9">
    <name type="scientific">Cyberlindnera fabianii</name>
    <name type="common">Yeast</name>
    <name type="synonym">Hansenula fabianii</name>
    <dbReference type="NCBI Taxonomy" id="36022"/>
    <lineage>
        <taxon>Eukaryota</taxon>
        <taxon>Fungi</taxon>
        <taxon>Dikarya</taxon>
        <taxon>Ascomycota</taxon>
        <taxon>Saccharomycotina</taxon>
        <taxon>Saccharomycetes</taxon>
        <taxon>Phaffomycetales</taxon>
        <taxon>Phaffomycetaceae</taxon>
        <taxon>Cyberlindnera</taxon>
    </lineage>
</organism>
<feature type="compositionally biased region" description="Polar residues" evidence="7">
    <location>
        <begin position="143"/>
        <end position="157"/>
    </location>
</feature>
<dbReference type="InterPro" id="IPR000719">
    <property type="entry name" value="Prot_kinase_dom"/>
</dbReference>
<dbReference type="OrthoDB" id="9332038at2759"/>
<name>A0A061B0Y0_CYBFA</name>
<dbReference type="GO" id="GO:0004674">
    <property type="term" value="F:protein serine/threonine kinase activity"/>
    <property type="evidence" value="ECO:0007669"/>
    <property type="project" value="UniProtKB-KW"/>
</dbReference>
<feature type="domain" description="Protein kinase" evidence="8">
    <location>
        <begin position="537"/>
        <end position="845"/>
    </location>
</feature>
<dbReference type="VEuPathDB" id="FungiDB:BON22_5358"/>
<dbReference type="PANTHER" id="PTHR24058">
    <property type="entry name" value="DUAL SPECIFICITY PROTEIN KINASE"/>
    <property type="match status" value="1"/>
</dbReference>
<dbReference type="GO" id="GO:0005524">
    <property type="term" value="F:ATP binding"/>
    <property type="evidence" value="ECO:0007669"/>
    <property type="project" value="UniProtKB-KW"/>
</dbReference>
<keyword evidence="6" id="KW-0067">ATP-binding</keyword>
<keyword evidence="11" id="KW-1185">Reference proteome</keyword>
<reference evidence="9" key="1">
    <citation type="journal article" date="2014" name="Genome Announc.">
        <title>Genome sequence of the yeast Cyberlindnera fabianii (Hansenula fabianii).</title>
        <authorList>
            <person name="Freel K.C."/>
            <person name="Sarilar V."/>
            <person name="Neuveglise C."/>
            <person name="Devillers H."/>
            <person name="Friedrich A."/>
            <person name="Schacherer J."/>
        </authorList>
    </citation>
    <scope>NUCLEOTIDE SEQUENCE</scope>
    <source>
        <strain evidence="9">YJS4271</strain>
    </source>
</reference>
<evidence type="ECO:0000313" key="10">
    <source>
        <dbReference type="EMBL" id="ONH64795.1"/>
    </source>
</evidence>
<keyword evidence="2" id="KW-0723">Serine/threonine-protein kinase</keyword>
<keyword evidence="4" id="KW-0547">Nucleotide-binding</keyword>
<accession>A0A061B0Y0</accession>
<feature type="region of interest" description="Disordered" evidence="7">
    <location>
        <begin position="277"/>
        <end position="379"/>
    </location>
</feature>
<feature type="compositionally biased region" description="Low complexity" evidence="7">
    <location>
        <begin position="278"/>
        <end position="301"/>
    </location>
</feature>
<reference evidence="11" key="2">
    <citation type="journal article" date="2017" name="Genome Announc.">
        <title>Genome sequences of Cyberlindnera fabianii 65, Pichia kudriavzevii 129, and Saccharomyces cerevisiae 131 isolated from fermented masau fruits in Zimbabwe.</title>
        <authorList>
            <person name="van Rijswijck I.M.H."/>
            <person name="Derks M.F.L."/>
            <person name="Abee T."/>
            <person name="de Ridder D."/>
            <person name="Smid E.J."/>
        </authorList>
    </citation>
    <scope>NUCLEOTIDE SEQUENCE [LARGE SCALE GENOMIC DNA]</scope>
    <source>
        <strain evidence="11">65</strain>
    </source>
</reference>
<keyword evidence="3" id="KW-0808">Transferase</keyword>
<dbReference type="Gene3D" id="1.10.510.10">
    <property type="entry name" value="Transferase(Phosphotransferase) domain 1"/>
    <property type="match status" value="1"/>
</dbReference>
<dbReference type="GO" id="GO:0005737">
    <property type="term" value="C:cytoplasm"/>
    <property type="evidence" value="ECO:0007669"/>
    <property type="project" value="TreeGrafter"/>
</dbReference>
<evidence type="ECO:0000313" key="11">
    <source>
        <dbReference type="Proteomes" id="UP000189513"/>
    </source>
</evidence>
<dbReference type="PROSITE" id="PS00108">
    <property type="entry name" value="PROTEIN_KINASE_ST"/>
    <property type="match status" value="1"/>
</dbReference>
<keyword evidence="5 10" id="KW-0418">Kinase</keyword>
<dbReference type="GO" id="GO:0005856">
    <property type="term" value="C:cytoskeleton"/>
    <property type="evidence" value="ECO:0007669"/>
    <property type="project" value="TreeGrafter"/>
</dbReference>
<dbReference type="Gene3D" id="3.30.200.20">
    <property type="entry name" value="Phosphorylase Kinase, domain 1"/>
    <property type="match status" value="1"/>
</dbReference>
<dbReference type="OMA" id="HICITTE"/>
<proteinExistence type="inferred from homology"/>
<comment type="similarity">
    <text evidence="1">Belongs to the protein kinase superfamily. CMGC Ser/Thr protein kinase family. MNB/DYRK subfamily.</text>
</comment>
<feature type="compositionally biased region" description="Polar residues" evidence="7">
    <location>
        <begin position="348"/>
        <end position="367"/>
    </location>
</feature>
<feature type="compositionally biased region" description="Polar residues" evidence="7">
    <location>
        <begin position="78"/>
        <end position="106"/>
    </location>
</feature>
<evidence type="ECO:0000256" key="6">
    <source>
        <dbReference type="ARBA" id="ARBA00022840"/>
    </source>
</evidence>
<dbReference type="Proteomes" id="UP000189513">
    <property type="component" value="Unassembled WGS sequence"/>
</dbReference>
<dbReference type="InterPro" id="IPR050494">
    <property type="entry name" value="Ser_Thr_dual-spec_kinase"/>
</dbReference>
<feature type="compositionally biased region" description="Basic and acidic residues" evidence="7">
    <location>
        <begin position="313"/>
        <end position="322"/>
    </location>
</feature>
<dbReference type="SUPFAM" id="SSF56112">
    <property type="entry name" value="Protein kinase-like (PK-like)"/>
    <property type="match status" value="1"/>
</dbReference>
<dbReference type="EMBL" id="LK052897">
    <property type="protein sequence ID" value="CDR43524.1"/>
    <property type="molecule type" value="Genomic_DNA"/>
</dbReference>
<feature type="region of interest" description="Disordered" evidence="7">
    <location>
        <begin position="240"/>
        <end position="261"/>
    </location>
</feature>
<evidence type="ECO:0000256" key="7">
    <source>
        <dbReference type="SAM" id="MobiDB-lite"/>
    </source>
</evidence>
<feature type="compositionally biased region" description="Low complexity" evidence="7">
    <location>
        <begin position="53"/>
        <end position="77"/>
    </location>
</feature>
<dbReference type="AlphaFoldDB" id="A0A061B0Y0"/>
<evidence type="ECO:0000313" key="9">
    <source>
        <dbReference type="EMBL" id="CDR43524.1"/>
    </source>
</evidence>
<dbReference type="SMART" id="SM00220">
    <property type="entry name" value="S_TKc"/>
    <property type="match status" value="1"/>
</dbReference>
<evidence type="ECO:0000256" key="4">
    <source>
        <dbReference type="ARBA" id="ARBA00022741"/>
    </source>
</evidence>
<reference evidence="10" key="3">
    <citation type="submission" date="2017-01" db="EMBL/GenBank/DDBJ databases">
        <authorList>
            <person name="Mah S.A."/>
            <person name="Swanson W.J."/>
            <person name="Moy G.W."/>
            <person name="Vacquier V.D."/>
        </authorList>
    </citation>
    <scope>NUCLEOTIDE SEQUENCE [LARGE SCALE GENOMIC DNA]</scope>
    <source>
        <strain evidence="10">65</strain>
    </source>
</reference>
<feature type="compositionally biased region" description="Low complexity" evidence="7">
    <location>
        <begin position="118"/>
        <end position="129"/>
    </location>
</feature>
<dbReference type="InterPro" id="IPR011009">
    <property type="entry name" value="Kinase-like_dom_sf"/>
</dbReference>
<dbReference type="PROSITE" id="PS50011">
    <property type="entry name" value="PROTEIN_KINASE_DOM"/>
    <property type="match status" value="1"/>
</dbReference>
<dbReference type="InterPro" id="IPR008271">
    <property type="entry name" value="Ser/Thr_kinase_AS"/>
</dbReference>
<evidence type="ECO:0000259" key="8">
    <source>
        <dbReference type="PROSITE" id="PS50011"/>
    </source>
</evidence>
<dbReference type="EMBL" id="MPUK01000017">
    <property type="protein sequence ID" value="ONH64795.1"/>
    <property type="molecule type" value="Genomic_DNA"/>
</dbReference>
<evidence type="ECO:0000256" key="2">
    <source>
        <dbReference type="ARBA" id="ARBA00022527"/>
    </source>
</evidence>
<sequence length="848" mass="94986">MASVDQHHDKLQSKYGRLAASSSSKIPVKDNRRQVSTPIQPLDDSQLGSNVKRSSIPRIISSPVVPSPVSSSSSSSPMTRSNKRSNLTPLANVTNTRTPPKQNNPTPKGKITSDSKRSTPPSTLTKLTSQLESLSLDSPIPTRASSSAVPQKRVTCSDTAEQNPVQLAMDKKKTRINNKSIMNAESCQTQPLESRTSMLLRSRVKSISSVASSTPSPVKKSTVTRKASLQAVPSPIKRVNAPANVKPKQPTTTTITTSDDSPLVSRLRRSTTAFNLKTSTTRRSQRTISEVSTPSLSTSSSNIPQHKNIPKRIVSEKPDLLRSTRSSRLKQEASVMNLNAKIRGRTIPESSTNPSTADTKTTNTSLNIPKKRSMTKSFSVNVGIKDLTQASKEIPQPNKPTQQRRVVSARARPLSTIYNQRVSSRSSTPQQTQKCSTTKQLHTILSEFTGTRETVESWDKDLNVIISRPSKSPSQILRSNKLNTFEKAEIIKSDEVFYLGNVGHTHVDPSNFGLNFGFDDKDNNLIVNKDDHINYRYQVLGRLGTGMFGKVYKCQDHKSKCVISLKIMRNDPEWSLQSINEIKILKQLNHENLLSYIDYFNFRSHICITTELLSVTLLEALEATKFKGFDIQVIQLWSKQLLSGLEYIHSHDIIHGDLKPENIMLKSPHSFDLKIIDFGSSATAGTITFPYIQSRFYRAPEVLLGCRYDTKIDIWSFASLIYEMYVGSPLFEAKDEESLYKLIVRLIGHPTARTVINLRNDVFQRGSINKYNDPHYIDKKTMIFTKFDRLGNYKGLSLDQPRMDTPMQRKLKLDHSGFAAFLQDMLVWNPRDRPSGGLLLQHDFLKGV</sequence>
<evidence type="ECO:0000256" key="3">
    <source>
        <dbReference type="ARBA" id="ARBA00022679"/>
    </source>
</evidence>
<feature type="region of interest" description="Disordered" evidence="7">
    <location>
        <begin position="1"/>
        <end position="157"/>
    </location>
</feature>
<dbReference type="STRING" id="36022.A0A061B0Y0"/>
<evidence type="ECO:0000256" key="1">
    <source>
        <dbReference type="ARBA" id="ARBA00008867"/>
    </source>
</evidence>
<evidence type="ECO:0000256" key="5">
    <source>
        <dbReference type="ARBA" id="ARBA00022777"/>
    </source>
</evidence>